<dbReference type="GO" id="GO:0005737">
    <property type="term" value="C:cytoplasm"/>
    <property type="evidence" value="ECO:0007669"/>
    <property type="project" value="UniProtKB-SubCell"/>
</dbReference>
<keyword evidence="12" id="KW-0238">DNA-binding</keyword>
<evidence type="ECO:0000313" key="20">
    <source>
        <dbReference type="Proteomes" id="UP000228561"/>
    </source>
</evidence>
<evidence type="ECO:0000256" key="6">
    <source>
        <dbReference type="ARBA" id="ARBA00022763"/>
    </source>
</evidence>
<dbReference type="AlphaFoldDB" id="A0A2M7B998"/>
<dbReference type="PROSITE" id="PS50893">
    <property type="entry name" value="ABC_TRANSPORTER_2"/>
    <property type="match status" value="1"/>
</dbReference>
<comment type="caution">
    <text evidence="19">The sequence shown here is derived from an EMBL/GenBank/DDBJ whole genome shotgun (WGS) entry which is preliminary data.</text>
</comment>
<feature type="domain" description="ABC transporter" evidence="18">
    <location>
        <begin position="511"/>
        <end position="844"/>
    </location>
</feature>
<evidence type="ECO:0000256" key="8">
    <source>
        <dbReference type="ARBA" id="ARBA00022771"/>
    </source>
</evidence>
<dbReference type="EMBL" id="PEVG01000010">
    <property type="protein sequence ID" value="PIU99702.1"/>
    <property type="molecule type" value="Genomic_DNA"/>
</dbReference>
<keyword evidence="4" id="KW-0677">Repeat</keyword>
<sequence length="847" mass="94312">MKDKIIIKGARVHNLKNIDVELPKNKLIVISGVSGSGKSSLAFDTIFAEGQRRYIESLSPYARQFLGQMDRPDVDEITGLSPAIAIDQRALSHNPRSIVGTLTEIYDYMRVLYARLGEVYCPTCGTKIEKLALEEMVDIIINRGKEMKESHALILAPVVRGRKGEYYQLLYDFLGEGFGQARIDGKIHSLHEKIKMSRYKAHDIDIVMDRVMLSDESRLFEAVENAIHYSEGLVKAVFREKSGSTKLTTSKSPTEFLLSALRTCPKDNFSFPEVEPRLFSFNSPAGACPTCHGLGKTDLFLKTVCQNCAGKRLKPEALAVRINKKNIYEATALTIDSAYEFFTTYENKLNARNKLIAENLLKEIINRLGFLLEVGLDYLTLRREAETLSGGEAQRIRLASQIGSGLSGTLYVLDEPTIGLHERDSDKLIKTLKALRDQNNTVIIVEHDEKTIKSADHLLDLGPLAGRHGGEVVANGTIDDLLKHASNYENSFTLKYLKGDLKISLPKYRRTKISEEIKIIGARANNLKNIDVSIPLRKFVCLTGVSGSGKSSLLYDVLYTNINKVKARIEGPLAKASKLLGTEYIDKAVVVNQSPIGRTPRSNPATYTGIFTPIRDFFAELPEAREKGYSASRFSFNVAAIRGGGRCESCEGAGFNLIEMHFLPPILVKCEVCQGKRFNRETLQVRYKKKNISEVLNLTIDEALPFFKDIYTITDKLKVLKEVGLGYLQLGQSATTLSGGEAQRIKLGRELTHPLGRRTLYLLDEPTVGLHYHDVAMLLEVLNKLVEKGNTVIVIEHNMQVIKCADYVIDLGPEGGEKGGRVIVKGTPEDVAQNKHSYTGAYLKKYL</sequence>
<evidence type="ECO:0000256" key="15">
    <source>
        <dbReference type="ARBA" id="ARBA00038000"/>
    </source>
</evidence>
<keyword evidence="11" id="KW-0267">Excision nuclease</keyword>
<dbReference type="GO" id="GO:0009380">
    <property type="term" value="C:excinuclease repair complex"/>
    <property type="evidence" value="ECO:0007669"/>
    <property type="project" value="InterPro"/>
</dbReference>
<dbReference type="Gene3D" id="3.40.50.300">
    <property type="entry name" value="P-loop containing nucleotide triphosphate hydrolases"/>
    <property type="match status" value="3"/>
</dbReference>
<evidence type="ECO:0000256" key="4">
    <source>
        <dbReference type="ARBA" id="ARBA00022737"/>
    </source>
</evidence>
<evidence type="ECO:0000256" key="14">
    <source>
        <dbReference type="ARBA" id="ARBA00023236"/>
    </source>
</evidence>
<evidence type="ECO:0000256" key="17">
    <source>
        <dbReference type="ARBA" id="ARBA00042156"/>
    </source>
</evidence>
<evidence type="ECO:0000256" key="2">
    <source>
        <dbReference type="ARBA" id="ARBA00022490"/>
    </source>
</evidence>
<evidence type="ECO:0000256" key="5">
    <source>
        <dbReference type="ARBA" id="ARBA00022741"/>
    </source>
</evidence>
<dbReference type="InterPro" id="IPR017871">
    <property type="entry name" value="ABC_transporter-like_CS"/>
</dbReference>
<dbReference type="GO" id="GO:0004518">
    <property type="term" value="F:nuclease activity"/>
    <property type="evidence" value="ECO:0007669"/>
    <property type="project" value="UniProtKB-KW"/>
</dbReference>
<evidence type="ECO:0000256" key="11">
    <source>
        <dbReference type="ARBA" id="ARBA00022881"/>
    </source>
</evidence>
<evidence type="ECO:0000256" key="12">
    <source>
        <dbReference type="ARBA" id="ARBA00023125"/>
    </source>
</evidence>
<dbReference type="Gene3D" id="1.20.1580.10">
    <property type="entry name" value="ABC transporter ATPase like domain"/>
    <property type="match status" value="3"/>
</dbReference>
<dbReference type="Gene3D" id="3.30.190.20">
    <property type="match status" value="1"/>
</dbReference>
<evidence type="ECO:0000256" key="10">
    <source>
        <dbReference type="ARBA" id="ARBA00022840"/>
    </source>
</evidence>
<name>A0A2M7B998_9BACT</name>
<dbReference type="NCBIfam" id="TIGR00630">
    <property type="entry name" value="uvra"/>
    <property type="match status" value="1"/>
</dbReference>
<reference evidence="20" key="1">
    <citation type="submission" date="2017-09" db="EMBL/GenBank/DDBJ databases">
        <title>Depth-based differentiation of microbial function through sediment-hosted aquifers and enrichment of novel symbionts in the deep terrestrial subsurface.</title>
        <authorList>
            <person name="Probst A.J."/>
            <person name="Ladd B."/>
            <person name="Jarett J.K."/>
            <person name="Geller-Mcgrath D.E."/>
            <person name="Sieber C.M.K."/>
            <person name="Emerson J.B."/>
            <person name="Anantharaman K."/>
            <person name="Thomas B.C."/>
            <person name="Malmstrom R."/>
            <person name="Stieglmeier M."/>
            <person name="Klingl A."/>
            <person name="Woyke T."/>
            <person name="Ryan C.M."/>
            <person name="Banfield J.F."/>
        </authorList>
    </citation>
    <scope>NUCLEOTIDE SEQUENCE [LARGE SCALE GENOMIC DNA]</scope>
</reference>
<proteinExistence type="inferred from homology"/>
<evidence type="ECO:0000313" key="19">
    <source>
        <dbReference type="EMBL" id="PIU99702.1"/>
    </source>
</evidence>
<dbReference type="Proteomes" id="UP000228561">
    <property type="component" value="Unassembled WGS sequence"/>
</dbReference>
<accession>A0A2M7B998</accession>
<evidence type="ECO:0000256" key="7">
    <source>
        <dbReference type="ARBA" id="ARBA00022769"/>
    </source>
</evidence>
<protein>
    <recommendedName>
        <fullName evidence="16">UvrABC system protein A</fullName>
    </recommendedName>
    <alternativeName>
        <fullName evidence="17">Excinuclease ABC subunit A</fullName>
    </alternativeName>
</protein>
<keyword evidence="8" id="KW-0863">Zinc-finger</keyword>
<keyword evidence="14" id="KW-0742">SOS response</keyword>
<evidence type="ECO:0000256" key="3">
    <source>
        <dbReference type="ARBA" id="ARBA00022723"/>
    </source>
</evidence>
<evidence type="ECO:0000259" key="18">
    <source>
        <dbReference type="PROSITE" id="PS50893"/>
    </source>
</evidence>
<comment type="subcellular location">
    <subcellularLocation>
        <location evidence="1">Cytoplasm</location>
    </subcellularLocation>
</comment>
<dbReference type="InterPro" id="IPR003439">
    <property type="entry name" value="ABC_transporter-like_ATP-bd"/>
</dbReference>
<evidence type="ECO:0000256" key="1">
    <source>
        <dbReference type="ARBA" id="ARBA00004496"/>
    </source>
</evidence>
<dbReference type="PROSITE" id="PS00211">
    <property type="entry name" value="ABC_TRANSPORTER_1"/>
    <property type="match status" value="2"/>
</dbReference>
<keyword evidence="9" id="KW-0862">Zinc</keyword>
<keyword evidence="10" id="KW-0067">ATP-binding</keyword>
<dbReference type="PANTHER" id="PTHR43152">
    <property type="entry name" value="UVRABC SYSTEM PROTEIN A"/>
    <property type="match status" value="1"/>
</dbReference>
<keyword evidence="3" id="KW-0479">Metal-binding</keyword>
<keyword evidence="5" id="KW-0547">Nucleotide-binding</keyword>
<dbReference type="SUPFAM" id="SSF52540">
    <property type="entry name" value="P-loop containing nucleoside triphosphate hydrolases"/>
    <property type="match status" value="2"/>
</dbReference>
<dbReference type="InterPro" id="IPR004602">
    <property type="entry name" value="UvrA"/>
</dbReference>
<dbReference type="GO" id="GO:0006289">
    <property type="term" value="P:nucleotide-excision repair"/>
    <property type="evidence" value="ECO:0007669"/>
    <property type="project" value="InterPro"/>
</dbReference>
<keyword evidence="7" id="KW-0228">DNA excision</keyword>
<dbReference type="Pfam" id="PF17760">
    <property type="entry name" value="UvrA_inter"/>
    <property type="match status" value="1"/>
</dbReference>
<keyword evidence="13" id="KW-0234">DNA repair</keyword>
<dbReference type="GO" id="GO:0016887">
    <property type="term" value="F:ATP hydrolysis activity"/>
    <property type="evidence" value="ECO:0007669"/>
    <property type="project" value="InterPro"/>
</dbReference>
<dbReference type="PANTHER" id="PTHR43152:SF3">
    <property type="entry name" value="UVRABC SYSTEM PROTEIN A"/>
    <property type="match status" value="1"/>
</dbReference>
<organism evidence="19 20">
    <name type="scientific">Candidatus Tagabacteria bacterium CG03_land_8_20_14_0_80_41_22</name>
    <dbReference type="NCBI Taxonomy" id="1975020"/>
    <lineage>
        <taxon>Bacteria</taxon>
        <taxon>Candidatus Tagaibacteriota</taxon>
    </lineage>
</organism>
<comment type="similarity">
    <text evidence="15">Belongs to the ABC transporter superfamily. UvrA family.</text>
</comment>
<evidence type="ECO:0000256" key="16">
    <source>
        <dbReference type="ARBA" id="ARBA00039316"/>
    </source>
</evidence>
<dbReference type="GO" id="GO:0003677">
    <property type="term" value="F:DNA binding"/>
    <property type="evidence" value="ECO:0007669"/>
    <property type="project" value="UniProtKB-KW"/>
</dbReference>
<dbReference type="InterPro" id="IPR041102">
    <property type="entry name" value="UvrA_inter"/>
</dbReference>
<evidence type="ECO:0000256" key="13">
    <source>
        <dbReference type="ARBA" id="ARBA00023204"/>
    </source>
</evidence>
<gene>
    <name evidence="19" type="primary">uvrA</name>
    <name evidence="19" type="ORF">COS58_00900</name>
</gene>
<dbReference type="FunFam" id="1.20.1580.10:FF:000003">
    <property type="entry name" value="UvrABC system protein A"/>
    <property type="match status" value="1"/>
</dbReference>
<dbReference type="InterPro" id="IPR027417">
    <property type="entry name" value="P-loop_NTPase"/>
</dbReference>
<dbReference type="GO" id="GO:0005524">
    <property type="term" value="F:ATP binding"/>
    <property type="evidence" value="ECO:0007669"/>
    <property type="project" value="UniProtKB-KW"/>
</dbReference>
<dbReference type="GO" id="GO:0009432">
    <property type="term" value="P:SOS response"/>
    <property type="evidence" value="ECO:0007669"/>
    <property type="project" value="UniProtKB-KW"/>
</dbReference>
<keyword evidence="6" id="KW-0227">DNA damage</keyword>
<dbReference type="CDD" id="cd03271">
    <property type="entry name" value="ABC_UvrA_II"/>
    <property type="match status" value="1"/>
</dbReference>
<dbReference type="GO" id="GO:0008270">
    <property type="term" value="F:zinc ion binding"/>
    <property type="evidence" value="ECO:0007669"/>
    <property type="project" value="UniProtKB-KW"/>
</dbReference>
<keyword evidence="2" id="KW-0963">Cytoplasm</keyword>
<evidence type="ECO:0000256" key="9">
    <source>
        <dbReference type="ARBA" id="ARBA00022833"/>
    </source>
</evidence>